<dbReference type="EMBL" id="CAAALY010275891">
    <property type="protein sequence ID" value="VEL42692.1"/>
    <property type="molecule type" value="Genomic_DNA"/>
</dbReference>
<feature type="region of interest" description="Disordered" evidence="1">
    <location>
        <begin position="69"/>
        <end position="141"/>
    </location>
</feature>
<comment type="caution">
    <text evidence="2">The sequence shown here is derived from an EMBL/GenBank/DDBJ whole genome shotgun (WGS) entry which is preliminary data.</text>
</comment>
<accession>A0A448XR13</accession>
<keyword evidence="3" id="KW-1185">Reference proteome</keyword>
<gene>
    <name evidence="2" type="ORF">PXEA_LOCUS36132</name>
</gene>
<evidence type="ECO:0000256" key="1">
    <source>
        <dbReference type="SAM" id="MobiDB-lite"/>
    </source>
</evidence>
<protein>
    <submittedName>
        <fullName evidence="2">Uncharacterized protein</fullName>
    </submittedName>
</protein>
<name>A0A448XR13_9PLAT</name>
<organism evidence="2 3">
    <name type="scientific">Protopolystoma xenopodis</name>
    <dbReference type="NCBI Taxonomy" id="117903"/>
    <lineage>
        <taxon>Eukaryota</taxon>
        <taxon>Metazoa</taxon>
        <taxon>Spiralia</taxon>
        <taxon>Lophotrochozoa</taxon>
        <taxon>Platyhelminthes</taxon>
        <taxon>Monogenea</taxon>
        <taxon>Polyopisthocotylea</taxon>
        <taxon>Polystomatidea</taxon>
        <taxon>Polystomatidae</taxon>
        <taxon>Protopolystoma</taxon>
    </lineage>
</organism>
<dbReference type="Proteomes" id="UP000784294">
    <property type="component" value="Unassembled WGS sequence"/>
</dbReference>
<evidence type="ECO:0000313" key="3">
    <source>
        <dbReference type="Proteomes" id="UP000784294"/>
    </source>
</evidence>
<dbReference type="AlphaFoldDB" id="A0A448XR13"/>
<proteinExistence type="predicted"/>
<sequence>MAVDTPRLEGINGVINSVHHPALDASCAQCLLPSTRVESVRPGWRPSKPSERVHEANGWATNGAIVKSARTKRAERGTGTIGTIITAGTTDTTNTHSAHRRHRRDKRHNSAPRADGGRMASREKRKHPCPDCVHTQFRLTD</sequence>
<feature type="compositionally biased region" description="Basic residues" evidence="1">
    <location>
        <begin position="97"/>
        <end position="110"/>
    </location>
</feature>
<reference evidence="2" key="1">
    <citation type="submission" date="2018-11" db="EMBL/GenBank/DDBJ databases">
        <authorList>
            <consortium name="Pathogen Informatics"/>
        </authorList>
    </citation>
    <scope>NUCLEOTIDE SEQUENCE</scope>
</reference>
<evidence type="ECO:0000313" key="2">
    <source>
        <dbReference type="EMBL" id="VEL42692.1"/>
    </source>
</evidence>
<feature type="compositionally biased region" description="Low complexity" evidence="1">
    <location>
        <begin position="77"/>
        <end position="95"/>
    </location>
</feature>